<keyword evidence="3" id="KW-1185">Reference proteome</keyword>
<dbReference type="PANTHER" id="PTHR22642">
    <property type="entry name" value="IMIDAZOLONEPROPIONASE"/>
    <property type="match status" value="1"/>
</dbReference>
<dbReference type="Gene3D" id="3.10.310.70">
    <property type="match status" value="1"/>
</dbReference>
<dbReference type="EC" id="3.5.1.91" evidence="2"/>
<dbReference type="PANTHER" id="PTHR22642:SF2">
    <property type="entry name" value="PROTEIN LONG AFTER FAR-RED 3"/>
    <property type="match status" value="1"/>
</dbReference>
<dbReference type="Gene3D" id="2.30.40.10">
    <property type="entry name" value="Urease, subunit C, domain 1"/>
    <property type="match status" value="1"/>
</dbReference>
<accession>A0A8H2M5M6</accession>
<feature type="domain" description="Amidohydrolase 3" evidence="1">
    <location>
        <begin position="42"/>
        <end position="529"/>
    </location>
</feature>
<dbReference type="SUPFAM" id="SSF51556">
    <property type="entry name" value="Metallo-dependent hydrolases"/>
    <property type="match status" value="1"/>
</dbReference>
<dbReference type="InterPro" id="IPR011059">
    <property type="entry name" value="Metal-dep_hydrolase_composite"/>
</dbReference>
<name>A0A8H2M5M6_9FIRM</name>
<protein>
    <submittedName>
        <fullName evidence="2">N-substituted formamide deformylase</fullName>
        <ecNumber evidence="2">3.5.1.91</ecNumber>
    </submittedName>
</protein>
<dbReference type="SUPFAM" id="SSF51338">
    <property type="entry name" value="Composite domain of metallo-dependent hydrolases"/>
    <property type="match status" value="1"/>
</dbReference>
<keyword evidence="2" id="KW-0378">Hydrolase</keyword>
<dbReference type="InterPro" id="IPR033932">
    <property type="entry name" value="YtcJ-like"/>
</dbReference>
<proteinExistence type="predicted"/>
<dbReference type="Gene3D" id="3.20.20.140">
    <property type="entry name" value="Metal-dependent hydrolases"/>
    <property type="match status" value="1"/>
</dbReference>
<organism evidence="2 3">
    <name type="scientific">Urinicoccus massiliensis</name>
    <dbReference type="NCBI Taxonomy" id="1723382"/>
    <lineage>
        <taxon>Bacteria</taxon>
        <taxon>Bacillati</taxon>
        <taxon>Bacillota</taxon>
        <taxon>Tissierellia</taxon>
        <taxon>Tissierellales</taxon>
        <taxon>Peptoniphilaceae</taxon>
        <taxon>Urinicoccus</taxon>
    </lineage>
</organism>
<sequence length="532" mass="60447">MKKYINGKVYIEQGNFAQAFAVEDGKIKNIGSNEEIKKLPGQEVDLGGKTVLPGIIDSHLHLRTMGETLIQLRLYNSKSIDEVIQRGRDYLKDHEGIQFIYGRGWNQDYFVEGEKRFVNRHDLDKISTEIPIIAERVCVHILACNTKALEMLGIDENTVIEGGEIYKDENGELLGIFAEKATEILRDIVPEDTKEDIQEKFLAGVNHALANGLTSVQSCDVFMADHWDPIHGAIEELYMEKKVPLRYYPQFNLLTLDKIKDYVEKIYKRDGVYDETYQRGAIKLFKDGTLGARTALMSRPYNDDPSTKGIEAMTNEYVDSICAYADQENIRVVTHCIGDEAIKRVVDSYEKVNHENNPNRNGLIHLQITDLPLLERIARLNINATYQPIFLEYDIMTVRDRVGDELASTSYAHNTLKNVLGAHTAYSTDAPVEDLNPFPCMYSAVTRQRVNGDPEGGLYPKERVSVEDAIDCYTIEGAYTEGNEKIKGRIQPGYLADFIILDRDIFTIDKMEIKDVKVEETFINGESVYKKN</sequence>
<dbReference type="GO" id="GO:0016810">
    <property type="term" value="F:hydrolase activity, acting on carbon-nitrogen (but not peptide) bonds"/>
    <property type="evidence" value="ECO:0007669"/>
    <property type="project" value="InterPro"/>
</dbReference>
<dbReference type="EMBL" id="CAACYI010000001">
    <property type="protein sequence ID" value="VFB15607.1"/>
    <property type="molecule type" value="Genomic_DNA"/>
</dbReference>
<dbReference type="CDD" id="cd01300">
    <property type="entry name" value="YtcJ_like"/>
    <property type="match status" value="1"/>
</dbReference>
<dbReference type="Pfam" id="PF07969">
    <property type="entry name" value="Amidohydro_3"/>
    <property type="match status" value="1"/>
</dbReference>
<reference evidence="2 3" key="1">
    <citation type="submission" date="2019-02" db="EMBL/GenBank/DDBJ databases">
        <authorList>
            <consortium name="Pathogen Informatics"/>
        </authorList>
    </citation>
    <scope>NUCLEOTIDE SEQUENCE [LARGE SCALE GENOMIC DNA]</scope>
    <source>
        <strain evidence="2 3">3012STDY7089603</strain>
    </source>
</reference>
<dbReference type="RefSeq" id="WP_131747979.1">
    <property type="nucleotide sequence ID" value="NZ_CAACYI010000001.1"/>
</dbReference>
<dbReference type="InterPro" id="IPR013108">
    <property type="entry name" value="Amidohydro_3"/>
</dbReference>
<dbReference type="InterPro" id="IPR032466">
    <property type="entry name" value="Metal_Hydrolase"/>
</dbReference>
<evidence type="ECO:0000313" key="2">
    <source>
        <dbReference type="EMBL" id="VFB15607.1"/>
    </source>
</evidence>
<dbReference type="Proteomes" id="UP000377798">
    <property type="component" value="Unassembled WGS sequence"/>
</dbReference>
<evidence type="ECO:0000313" key="3">
    <source>
        <dbReference type="Proteomes" id="UP000377798"/>
    </source>
</evidence>
<comment type="caution">
    <text evidence="2">The sequence shown here is derived from an EMBL/GenBank/DDBJ whole genome shotgun (WGS) entry which is preliminary data.</text>
</comment>
<dbReference type="AlphaFoldDB" id="A0A8H2M5M6"/>
<evidence type="ECO:0000259" key="1">
    <source>
        <dbReference type="Pfam" id="PF07969"/>
    </source>
</evidence>
<gene>
    <name evidence="2" type="primary">nfdA</name>
    <name evidence="2" type="ORF">NCTC13150_00106</name>
</gene>